<proteinExistence type="predicted"/>
<gene>
    <name evidence="1" type="ORF">EVAR_66046_1</name>
</gene>
<dbReference type="AlphaFoldDB" id="A0A4C2A175"/>
<protein>
    <submittedName>
        <fullName evidence="1">Uncharacterized protein</fullName>
    </submittedName>
</protein>
<dbReference type="Proteomes" id="UP000299102">
    <property type="component" value="Unassembled WGS sequence"/>
</dbReference>
<keyword evidence="2" id="KW-1185">Reference proteome</keyword>
<comment type="caution">
    <text evidence="1">The sequence shown here is derived from an EMBL/GenBank/DDBJ whole genome shotgun (WGS) entry which is preliminary data.</text>
</comment>
<name>A0A4C2A175_EUMVA</name>
<organism evidence="1 2">
    <name type="scientific">Eumeta variegata</name>
    <name type="common">Bagworm moth</name>
    <name type="synonym">Eumeta japonica</name>
    <dbReference type="NCBI Taxonomy" id="151549"/>
    <lineage>
        <taxon>Eukaryota</taxon>
        <taxon>Metazoa</taxon>
        <taxon>Ecdysozoa</taxon>
        <taxon>Arthropoda</taxon>
        <taxon>Hexapoda</taxon>
        <taxon>Insecta</taxon>
        <taxon>Pterygota</taxon>
        <taxon>Neoptera</taxon>
        <taxon>Endopterygota</taxon>
        <taxon>Lepidoptera</taxon>
        <taxon>Glossata</taxon>
        <taxon>Ditrysia</taxon>
        <taxon>Tineoidea</taxon>
        <taxon>Psychidae</taxon>
        <taxon>Oiketicinae</taxon>
        <taxon>Eumeta</taxon>
    </lineage>
</organism>
<evidence type="ECO:0000313" key="2">
    <source>
        <dbReference type="Proteomes" id="UP000299102"/>
    </source>
</evidence>
<sequence>MQNKLGILKRILKAFSRLLEAHKKNLTNPRKAVLFASYRKAGHSYHTEYTLASLSHLFYVVCMESQLSCRSGHTSALCGWRAENATVERRLTRAPPYIPNTQYKITY</sequence>
<reference evidence="1 2" key="1">
    <citation type="journal article" date="2019" name="Commun. Biol.">
        <title>The bagworm genome reveals a unique fibroin gene that provides high tensile strength.</title>
        <authorList>
            <person name="Kono N."/>
            <person name="Nakamura H."/>
            <person name="Ohtoshi R."/>
            <person name="Tomita M."/>
            <person name="Numata K."/>
            <person name="Arakawa K."/>
        </authorList>
    </citation>
    <scope>NUCLEOTIDE SEQUENCE [LARGE SCALE GENOMIC DNA]</scope>
</reference>
<dbReference type="EMBL" id="BGZK01002302">
    <property type="protein sequence ID" value="GBP92725.1"/>
    <property type="molecule type" value="Genomic_DNA"/>
</dbReference>
<accession>A0A4C2A175</accession>
<evidence type="ECO:0000313" key="1">
    <source>
        <dbReference type="EMBL" id="GBP92725.1"/>
    </source>
</evidence>